<dbReference type="PROSITE" id="PS00028">
    <property type="entry name" value="ZINC_FINGER_C2H2_1"/>
    <property type="match status" value="1"/>
</dbReference>
<dbReference type="InterPro" id="IPR036236">
    <property type="entry name" value="Znf_C2H2_sf"/>
</dbReference>
<sequence length="100" mass="12012">MASRCVDFFHKKYSCEVDGEKFSSEEDLMNHYRTVHHKLILKCQKCGKEFIHEKDRLHHVREEHEKEMDARVHKSEHKHTETGNPQDRVDSNMKNFGDNF</sequence>
<proteinExistence type="predicted"/>
<feature type="region of interest" description="Disordered" evidence="1">
    <location>
        <begin position="62"/>
        <end position="100"/>
    </location>
</feature>
<evidence type="ECO:0000256" key="1">
    <source>
        <dbReference type="SAM" id="MobiDB-lite"/>
    </source>
</evidence>
<accession>A0A557SXV7</accession>
<dbReference type="SUPFAM" id="SSF57667">
    <property type="entry name" value="beta-beta-alpha zinc fingers"/>
    <property type="match status" value="1"/>
</dbReference>
<name>A0A557SXV7_9ARCH</name>
<protein>
    <recommendedName>
        <fullName evidence="2">C2H2-type domain-containing protein</fullName>
    </recommendedName>
</protein>
<gene>
    <name evidence="3" type="ORF">NARC_30145</name>
</gene>
<keyword evidence="4" id="KW-1185">Reference proteome</keyword>
<dbReference type="Gene3D" id="3.30.160.60">
    <property type="entry name" value="Classic Zinc Finger"/>
    <property type="match status" value="1"/>
</dbReference>
<feature type="domain" description="C2H2-type" evidence="2">
    <location>
        <begin position="13"/>
        <end position="36"/>
    </location>
</feature>
<dbReference type="OrthoDB" id="11760at2157"/>
<evidence type="ECO:0000313" key="4">
    <source>
        <dbReference type="Proteomes" id="UP000315289"/>
    </source>
</evidence>
<dbReference type="PROSITE" id="PS50157">
    <property type="entry name" value="ZINC_FINGER_C2H2_2"/>
    <property type="match status" value="2"/>
</dbReference>
<comment type="caution">
    <text evidence="3">The sequence shown here is derived from an EMBL/GenBank/DDBJ whole genome shotgun (WGS) entry which is preliminary data.</text>
</comment>
<evidence type="ECO:0000259" key="2">
    <source>
        <dbReference type="PROSITE" id="PS50157"/>
    </source>
</evidence>
<dbReference type="InterPro" id="IPR013087">
    <property type="entry name" value="Znf_C2H2_type"/>
</dbReference>
<reference evidence="3 4" key="1">
    <citation type="journal article" date="2019" name="Front. Microbiol.">
        <title>Ammonia Oxidation by the Arctic Terrestrial Thaumarchaeote Candidatus Nitrosocosmicus arcticus Is Stimulated by Increasing Temperatures.</title>
        <authorList>
            <person name="Alves R.J.E."/>
            <person name="Kerou M."/>
            <person name="Zappe A."/>
            <person name="Bittner R."/>
            <person name="Abby S.S."/>
            <person name="Schmidt H.A."/>
            <person name="Pfeifer K."/>
            <person name="Schleper C."/>
        </authorList>
    </citation>
    <scope>NUCLEOTIDE SEQUENCE [LARGE SCALE GENOMIC DNA]</scope>
    <source>
        <strain evidence="3 4">Kfb</strain>
    </source>
</reference>
<feature type="compositionally biased region" description="Basic and acidic residues" evidence="1">
    <location>
        <begin position="62"/>
        <end position="91"/>
    </location>
</feature>
<dbReference type="Proteomes" id="UP000315289">
    <property type="component" value="Unassembled WGS sequence"/>
</dbReference>
<dbReference type="SMART" id="SM00355">
    <property type="entry name" value="ZnF_C2H2"/>
    <property type="match status" value="2"/>
</dbReference>
<evidence type="ECO:0000313" key="3">
    <source>
        <dbReference type="EMBL" id="TVP41431.1"/>
    </source>
</evidence>
<organism evidence="3 4">
    <name type="scientific">Candidatus Nitrosocosmicus arcticus</name>
    <dbReference type="NCBI Taxonomy" id="2035267"/>
    <lineage>
        <taxon>Archaea</taxon>
        <taxon>Nitrososphaerota</taxon>
        <taxon>Nitrososphaeria</taxon>
        <taxon>Nitrososphaerales</taxon>
        <taxon>Nitrososphaeraceae</taxon>
        <taxon>Candidatus Nitrosocosmicus</taxon>
    </lineage>
</organism>
<dbReference type="AlphaFoldDB" id="A0A557SXV7"/>
<feature type="domain" description="C2H2-type" evidence="2">
    <location>
        <begin position="41"/>
        <end position="69"/>
    </location>
</feature>
<dbReference type="EMBL" id="VOAH01000003">
    <property type="protein sequence ID" value="TVP41431.1"/>
    <property type="molecule type" value="Genomic_DNA"/>
</dbReference>